<reference evidence="1" key="2">
    <citation type="journal article" date="2020" name="Nat. Commun.">
        <title>Large-scale genome sequencing of mycorrhizal fungi provides insights into the early evolution of symbiotic traits.</title>
        <authorList>
            <person name="Miyauchi S."/>
            <person name="Kiss E."/>
            <person name="Kuo A."/>
            <person name="Drula E."/>
            <person name="Kohler A."/>
            <person name="Sanchez-Garcia M."/>
            <person name="Morin E."/>
            <person name="Andreopoulos B."/>
            <person name="Barry K.W."/>
            <person name="Bonito G."/>
            <person name="Buee M."/>
            <person name="Carver A."/>
            <person name="Chen C."/>
            <person name="Cichocki N."/>
            <person name="Clum A."/>
            <person name="Culley D."/>
            <person name="Crous P.W."/>
            <person name="Fauchery L."/>
            <person name="Girlanda M."/>
            <person name="Hayes R.D."/>
            <person name="Keri Z."/>
            <person name="LaButti K."/>
            <person name="Lipzen A."/>
            <person name="Lombard V."/>
            <person name="Magnuson J."/>
            <person name="Maillard F."/>
            <person name="Murat C."/>
            <person name="Nolan M."/>
            <person name="Ohm R.A."/>
            <person name="Pangilinan J."/>
            <person name="Pereira M.F."/>
            <person name="Perotto S."/>
            <person name="Peter M."/>
            <person name="Pfister S."/>
            <person name="Riley R."/>
            <person name="Sitrit Y."/>
            <person name="Stielow J.B."/>
            <person name="Szollosi G."/>
            <person name="Zifcakova L."/>
            <person name="Stursova M."/>
            <person name="Spatafora J.W."/>
            <person name="Tedersoo L."/>
            <person name="Vaario L.M."/>
            <person name="Yamada A."/>
            <person name="Yan M."/>
            <person name="Wang P."/>
            <person name="Xu J."/>
            <person name="Bruns T."/>
            <person name="Baldrian P."/>
            <person name="Vilgalys R."/>
            <person name="Dunand C."/>
            <person name="Henrissat B."/>
            <person name="Grigoriev I.V."/>
            <person name="Hibbett D."/>
            <person name="Nagy L.G."/>
            <person name="Martin F.M."/>
        </authorList>
    </citation>
    <scope>NUCLEOTIDE SEQUENCE</scope>
    <source>
        <strain evidence="1">P2</strain>
    </source>
</reference>
<evidence type="ECO:0000313" key="1">
    <source>
        <dbReference type="EMBL" id="KAF9645519.1"/>
    </source>
</evidence>
<gene>
    <name evidence="1" type="ORF">BDM02DRAFT_3131033</name>
</gene>
<dbReference type="Proteomes" id="UP000886501">
    <property type="component" value="Unassembled WGS sequence"/>
</dbReference>
<comment type="caution">
    <text evidence="1">The sequence shown here is derived from an EMBL/GenBank/DDBJ whole genome shotgun (WGS) entry which is preliminary data.</text>
</comment>
<proteinExistence type="predicted"/>
<protein>
    <submittedName>
        <fullName evidence="1">YVTN repeat-like/Quino protein amine dehydrogenase</fullName>
    </submittedName>
</protein>
<dbReference type="EMBL" id="MU118088">
    <property type="protein sequence ID" value="KAF9645519.1"/>
    <property type="molecule type" value="Genomic_DNA"/>
</dbReference>
<keyword evidence="2" id="KW-1185">Reference proteome</keyword>
<organism evidence="1 2">
    <name type="scientific">Thelephora ganbajun</name>
    <name type="common">Ganba fungus</name>
    <dbReference type="NCBI Taxonomy" id="370292"/>
    <lineage>
        <taxon>Eukaryota</taxon>
        <taxon>Fungi</taxon>
        <taxon>Dikarya</taxon>
        <taxon>Basidiomycota</taxon>
        <taxon>Agaricomycotina</taxon>
        <taxon>Agaricomycetes</taxon>
        <taxon>Thelephorales</taxon>
        <taxon>Thelephoraceae</taxon>
        <taxon>Thelephora</taxon>
    </lineage>
</organism>
<accession>A0ACB6Z717</accession>
<name>A0ACB6Z717_THEGA</name>
<evidence type="ECO:0000313" key="2">
    <source>
        <dbReference type="Proteomes" id="UP000886501"/>
    </source>
</evidence>
<reference evidence="1" key="1">
    <citation type="submission" date="2019-10" db="EMBL/GenBank/DDBJ databases">
        <authorList>
            <consortium name="DOE Joint Genome Institute"/>
            <person name="Kuo A."/>
            <person name="Miyauchi S."/>
            <person name="Kiss E."/>
            <person name="Drula E."/>
            <person name="Kohler A."/>
            <person name="Sanchez-Garcia M."/>
            <person name="Andreopoulos B."/>
            <person name="Barry K.W."/>
            <person name="Bonito G."/>
            <person name="Buee M."/>
            <person name="Carver A."/>
            <person name="Chen C."/>
            <person name="Cichocki N."/>
            <person name="Clum A."/>
            <person name="Culley D."/>
            <person name="Crous P.W."/>
            <person name="Fauchery L."/>
            <person name="Girlanda M."/>
            <person name="Hayes R."/>
            <person name="Keri Z."/>
            <person name="Labutti K."/>
            <person name="Lipzen A."/>
            <person name="Lombard V."/>
            <person name="Magnuson J."/>
            <person name="Maillard F."/>
            <person name="Morin E."/>
            <person name="Murat C."/>
            <person name="Nolan M."/>
            <person name="Ohm R."/>
            <person name="Pangilinan J."/>
            <person name="Pereira M."/>
            <person name="Perotto S."/>
            <person name="Peter M."/>
            <person name="Riley R."/>
            <person name="Sitrit Y."/>
            <person name="Stielow B."/>
            <person name="Szollosi G."/>
            <person name="Zifcakova L."/>
            <person name="Stursova M."/>
            <person name="Spatafora J.W."/>
            <person name="Tedersoo L."/>
            <person name="Vaario L.-M."/>
            <person name="Yamada A."/>
            <person name="Yan M."/>
            <person name="Wang P."/>
            <person name="Xu J."/>
            <person name="Bruns T."/>
            <person name="Baldrian P."/>
            <person name="Vilgalys R."/>
            <person name="Henrissat B."/>
            <person name="Grigoriev I.V."/>
            <person name="Hibbett D."/>
            <person name="Nagy L.G."/>
            <person name="Martin F.M."/>
        </authorList>
    </citation>
    <scope>NUCLEOTIDE SEQUENCE</scope>
    <source>
        <strain evidence="1">P2</strain>
    </source>
</reference>
<sequence>MFVLHEVESSQVGSDIRLFFKQGFVELTRRRHELDGWPTKEQLDLLCERAAGLFVYAVATVKFIDNRNNDPKEQLDRLLRSPESSAREGKAKLKPNKTLDSLYLVILQEAFGDDDTEDDHETRSVLSTVILAVTPLSPSTITTLLGFGAKEVSLRLSSIHSLLILQDDINFPVRPFHKSFPDFIVDPARCTNRRFHVSPPNHHPELLIGCLNLMNRTLEKNMCKLPDAVTNSEVPDLRERTKRYISPALQYACKSWHKHLVDEHTTRTPEITSALHWFLENKFVFWLEVLSVLGAAREAVDALDVVIKRLEASPTVELANDCFRFVTGSFEVIEESAPHIYHSALPLSPRKSMVRKLYGRHANPMARIVHGLPDSWDPAIVTMQYSCRDAAWSPCGRFIATSDRGSRIEILDSATLKRHTILEFPEGETLELVFSPDARLLMSYITDPTKYITWDLQTGVMVSAISPEQWDSDTWCYSVTYSACGTMFGAVICRLGTFTISTYNVHSDTYTYSHSVRGQVVGDVWTHGECLRFATMKSRSITTWEIGFASRNPPIEIESLPLLDNSLHGLYPRAFHPTLSRLAFSHSKRIFVWDARHSKFLLNEDSESPFGTSFSSDGRFLAYVCQSKPIKIYLWKESPTGYILHWEVDCGIAEHCLLMSPNGESILVFGSTPTQLSRTMDSVTSFSHKQAQGTFNVEFSPDETLASVVRLGNNTITVLDLKSGNPLSVIDPGMRVRGQRAARNIVVVAGCEEVGIGDEKVVTWNLPARDHVLNAKASVNDGIRTAMIACPEMGRLQSVSISPDLYSIAVVERNTFSRSYSLHLHDVPTGRCLASVPIRWGGFWRLWFTSDGCQVWCIANDGKANRFIIVEDSESGVIKLKDLEPTNQPPSTSPWLSSRGYQITGDGWIVGSSGKRLLWLPPFWRSSDTTHRRWSGRFLALLHRQLPEVVILELEE</sequence>